<dbReference type="PANTHER" id="PTHR22950">
    <property type="entry name" value="AMINO ACID TRANSPORTER"/>
    <property type="match status" value="1"/>
</dbReference>
<dbReference type="GO" id="GO:0015189">
    <property type="term" value="F:L-lysine transmembrane transporter activity"/>
    <property type="evidence" value="ECO:0007669"/>
    <property type="project" value="TreeGrafter"/>
</dbReference>
<gene>
    <name evidence="12" type="primary">AVT6</name>
    <name evidence="12" type="ORF">SPIL2461_LOCUS19378</name>
</gene>
<dbReference type="InterPro" id="IPR036514">
    <property type="entry name" value="SGNH_hydro_sf"/>
</dbReference>
<keyword evidence="5 9" id="KW-0812">Transmembrane</keyword>
<dbReference type="GO" id="GO:0005302">
    <property type="term" value="F:L-tyrosine transmembrane transporter activity"/>
    <property type="evidence" value="ECO:0007669"/>
    <property type="project" value="TreeGrafter"/>
</dbReference>
<organism evidence="12 13">
    <name type="scientific">Symbiodinium pilosum</name>
    <name type="common">Dinoflagellate</name>
    <dbReference type="NCBI Taxonomy" id="2952"/>
    <lineage>
        <taxon>Eukaryota</taxon>
        <taxon>Sar</taxon>
        <taxon>Alveolata</taxon>
        <taxon>Dinophyceae</taxon>
        <taxon>Suessiales</taxon>
        <taxon>Symbiodiniaceae</taxon>
        <taxon>Symbiodinium</taxon>
    </lineage>
</organism>
<feature type="transmembrane region" description="Helical" evidence="9">
    <location>
        <begin position="970"/>
        <end position="996"/>
    </location>
</feature>
<evidence type="ECO:0000256" key="8">
    <source>
        <dbReference type="ARBA" id="ARBA00023136"/>
    </source>
</evidence>
<sequence>MGPPCAPASYVRTSLPLGAFTGAVSRPQLHRRAKTGMRRRVWEDAAAFCSDPLVSCVGTAALVSGMTILRVAMMDDDKDTPKEFLKQRRRLRKGTAPIVCLGDSITRGNLSSDWVSSLREELKQGLVLNAGINMQCSSNIQQRIGEVIKCQPSHVTVLVGTNDLKAALSPVEGFMYRVFGQLPEVPSLESYERTLRDIKTRLIDAGANVALVSPPVLGEDIHSEANKRAAEFASVVRKVAQSGGACTYLPLFEMTFASLPVGGRPYCGMNFFAWCCLLCWDMHILQRDPEEIQRERNLGVTLDLVHLGPQAAKRLADMVHDFIRTEPPTISAPQVLSGLRALPMLLIVVNSDREMADAALGLLFIIFTAFIARAELAGADIYQKFVDTWLFSGRAQQNVLAAGSISQACLVVVLWAAAKEISQALEFNHTEASLESIRDWLQEDIADWAPPGELALRRHVVKLIYSEDEDEQATALRVYGNVCEMQMMLGSHHFADAAADMDADPGTRPVLNHIRYGTEEQNAYELADAVNQMGILDTLFWQLCLAFDSLDMDPMCSPQPSPVPSPWQTPIGSEDVKTTLASSFLEKEPESSHAKPPQATLFSSWCVLANTLLGVGILGLPWAIAAVGLALGIFMLLGAGACAALALHLLSSLAMDLVDGRKDAIDITFYSVCIAVAPCARHWVDVTIAIKCFGVATSYLQVIGQLGPSVVGDMMQLLGWDVRSKSEDLRLALIGCVVVFIIGPVVFHKTITKTALKNMVAIFSWLYVSALMAGYAALFRCSHPTWQVSPPADLTFVQFASVLPVFIFSFTCHQNLFPIASELKDRSLERLDRVLICAISTGLVIFAAAGFSGYLTFGQEVHANFLEDLPPNGLILLGKCLVLLAVIFTYPLQLHPCRRSLMILVQSIQGRVLSRSADRICRRIFTVLILVGTVILAVVVHDLGTTLAFVGTIGSNTVVLIMPGFLYMPWFMWVSALLLFLLGCLILPTCLGALIYKLITGAS</sequence>
<dbReference type="EMBL" id="CAJNIZ010044525">
    <property type="protein sequence ID" value="CAE7691914.1"/>
    <property type="molecule type" value="Genomic_DNA"/>
</dbReference>
<dbReference type="Gene3D" id="3.40.50.1110">
    <property type="entry name" value="SGNH hydrolase"/>
    <property type="match status" value="1"/>
</dbReference>
<comment type="caution">
    <text evidence="12">The sequence shown here is derived from an EMBL/GenBank/DDBJ whole genome shotgun (WGS) entry which is preliminary data.</text>
</comment>
<feature type="transmembrane region" description="Helical" evidence="9">
    <location>
        <begin position="601"/>
        <end position="620"/>
    </location>
</feature>
<evidence type="ECO:0000256" key="2">
    <source>
        <dbReference type="ARBA" id="ARBA00008066"/>
    </source>
</evidence>
<evidence type="ECO:0000313" key="12">
    <source>
        <dbReference type="EMBL" id="CAE7691914.1"/>
    </source>
</evidence>
<proteinExistence type="inferred from homology"/>
<feature type="transmembrane region" description="Helical" evidence="9">
    <location>
        <begin position="794"/>
        <end position="813"/>
    </location>
</feature>
<comment type="subcellular location">
    <subcellularLocation>
        <location evidence="1">Vacuole membrane</location>
        <topology evidence="1">Multi-pass membrane protein</topology>
    </subcellularLocation>
</comment>
<evidence type="ECO:0000256" key="7">
    <source>
        <dbReference type="ARBA" id="ARBA00022989"/>
    </source>
</evidence>
<feature type="transmembrane region" description="Helical" evidence="9">
    <location>
        <begin position="759"/>
        <end position="779"/>
    </location>
</feature>
<reference evidence="12" key="1">
    <citation type="submission" date="2021-02" db="EMBL/GenBank/DDBJ databases">
        <authorList>
            <person name="Dougan E. K."/>
            <person name="Rhodes N."/>
            <person name="Thang M."/>
            <person name="Chan C."/>
        </authorList>
    </citation>
    <scope>NUCLEOTIDE SEQUENCE</scope>
</reference>
<keyword evidence="3" id="KW-0813">Transport</keyword>
<evidence type="ECO:0000313" key="13">
    <source>
        <dbReference type="Proteomes" id="UP000649617"/>
    </source>
</evidence>
<keyword evidence="8 9" id="KW-0472">Membrane</keyword>
<keyword evidence="13" id="KW-1185">Reference proteome</keyword>
<dbReference type="GO" id="GO:0005290">
    <property type="term" value="F:L-histidine transmembrane transporter activity"/>
    <property type="evidence" value="ECO:0007669"/>
    <property type="project" value="TreeGrafter"/>
</dbReference>
<feature type="transmembrane region" description="Helical" evidence="9">
    <location>
        <begin position="834"/>
        <end position="854"/>
    </location>
</feature>
<evidence type="ECO:0000256" key="5">
    <source>
        <dbReference type="ARBA" id="ARBA00022692"/>
    </source>
</evidence>
<keyword evidence="6" id="KW-0029">Amino-acid transport</keyword>
<dbReference type="SUPFAM" id="SSF52266">
    <property type="entry name" value="SGNH hydrolase"/>
    <property type="match status" value="1"/>
</dbReference>
<dbReference type="PANTHER" id="PTHR22950:SF678">
    <property type="entry name" value="VACUOLAR AMINO ACID TRANSPORTER 5-RELATED"/>
    <property type="match status" value="1"/>
</dbReference>
<feature type="domain" description="SGNH hydrolase-type esterase" evidence="11">
    <location>
        <begin position="100"/>
        <end position="252"/>
    </location>
</feature>
<dbReference type="InterPro" id="IPR013057">
    <property type="entry name" value="AA_transpt_TM"/>
</dbReference>
<evidence type="ECO:0000256" key="3">
    <source>
        <dbReference type="ARBA" id="ARBA00022448"/>
    </source>
</evidence>
<evidence type="ECO:0000259" key="10">
    <source>
        <dbReference type="Pfam" id="PF01490"/>
    </source>
</evidence>
<keyword evidence="7 9" id="KW-1133">Transmembrane helix</keyword>
<dbReference type="OrthoDB" id="421156at2759"/>
<dbReference type="Pfam" id="PF13472">
    <property type="entry name" value="Lipase_GDSL_2"/>
    <property type="match status" value="1"/>
</dbReference>
<feature type="domain" description="Amino acid transporter transmembrane" evidence="10">
    <location>
        <begin position="599"/>
        <end position="968"/>
    </location>
</feature>
<feature type="transmembrane region" description="Helical" evidence="9">
    <location>
        <begin position="874"/>
        <end position="892"/>
    </location>
</feature>
<evidence type="ECO:0000256" key="1">
    <source>
        <dbReference type="ARBA" id="ARBA00004128"/>
    </source>
</evidence>
<comment type="similarity">
    <text evidence="2">Belongs to the amino acid/polyamine transporter 2 family.</text>
</comment>
<dbReference type="InterPro" id="IPR013830">
    <property type="entry name" value="SGNH_hydro"/>
</dbReference>
<protein>
    <submittedName>
        <fullName evidence="12">AVT6 protein</fullName>
    </submittedName>
</protein>
<dbReference type="GO" id="GO:0015194">
    <property type="term" value="F:L-serine transmembrane transporter activity"/>
    <property type="evidence" value="ECO:0007669"/>
    <property type="project" value="TreeGrafter"/>
</dbReference>
<evidence type="ECO:0000256" key="4">
    <source>
        <dbReference type="ARBA" id="ARBA00022554"/>
    </source>
</evidence>
<feature type="transmembrane region" description="Helical" evidence="9">
    <location>
        <begin position="627"/>
        <end position="650"/>
    </location>
</feature>
<feature type="transmembrane region" description="Helical" evidence="9">
    <location>
        <begin position="924"/>
        <end position="950"/>
    </location>
</feature>
<name>A0A812WLF5_SYMPI</name>
<evidence type="ECO:0000256" key="6">
    <source>
        <dbReference type="ARBA" id="ARBA00022970"/>
    </source>
</evidence>
<dbReference type="AlphaFoldDB" id="A0A812WLF5"/>
<dbReference type="Pfam" id="PF01490">
    <property type="entry name" value="Aa_trans"/>
    <property type="match status" value="1"/>
</dbReference>
<accession>A0A812WLF5</accession>
<dbReference type="GO" id="GO:0005774">
    <property type="term" value="C:vacuolar membrane"/>
    <property type="evidence" value="ECO:0007669"/>
    <property type="project" value="UniProtKB-SubCell"/>
</dbReference>
<dbReference type="GO" id="GO:0061459">
    <property type="term" value="F:L-arginine transmembrane transporter activity"/>
    <property type="evidence" value="ECO:0007669"/>
    <property type="project" value="TreeGrafter"/>
</dbReference>
<evidence type="ECO:0000256" key="9">
    <source>
        <dbReference type="SAM" id="Phobius"/>
    </source>
</evidence>
<dbReference type="GO" id="GO:0005313">
    <property type="term" value="F:L-glutamate transmembrane transporter activity"/>
    <property type="evidence" value="ECO:0007669"/>
    <property type="project" value="TreeGrafter"/>
</dbReference>
<dbReference type="Proteomes" id="UP000649617">
    <property type="component" value="Unassembled WGS sequence"/>
</dbReference>
<feature type="transmembrane region" description="Helical" evidence="9">
    <location>
        <begin position="729"/>
        <end position="747"/>
    </location>
</feature>
<evidence type="ECO:0000259" key="11">
    <source>
        <dbReference type="Pfam" id="PF13472"/>
    </source>
</evidence>
<keyword evidence="4" id="KW-0926">Vacuole</keyword>